<organism evidence="2 3">
    <name type="scientific">Bradyrhizobium lablabi</name>
    <dbReference type="NCBI Taxonomy" id="722472"/>
    <lineage>
        <taxon>Bacteria</taxon>
        <taxon>Pseudomonadati</taxon>
        <taxon>Pseudomonadota</taxon>
        <taxon>Alphaproteobacteria</taxon>
        <taxon>Hyphomicrobiales</taxon>
        <taxon>Nitrobacteraceae</taxon>
        <taxon>Bradyrhizobium</taxon>
    </lineage>
</organism>
<sequence length="39" mass="4224">MTMDGSDVVERVKESSNTRCEANTRLETKQSLASAPSPP</sequence>
<feature type="compositionally biased region" description="Basic and acidic residues" evidence="1">
    <location>
        <begin position="8"/>
        <end position="28"/>
    </location>
</feature>
<evidence type="ECO:0000313" key="3">
    <source>
        <dbReference type="Proteomes" id="UP000189935"/>
    </source>
</evidence>
<accession>A0A1M6Q8X0</accession>
<dbReference type="AlphaFoldDB" id="A0A1M6Q8X0"/>
<protein>
    <submittedName>
        <fullName evidence="2">Uncharacterized protein</fullName>
    </submittedName>
</protein>
<dbReference type="EMBL" id="LT670844">
    <property type="protein sequence ID" value="SHK16702.1"/>
    <property type="molecule type" value="Genomic_DNA"/>
</dbReference>
<gene>
    <name evidence="2" type="ORF">SAMN05444159_2593</name>
</gene>
<dbReference type="Proteomes" id="UP000189935">
    <property type="component" value="Chromosome I"/>
</dbReference>
<reference evidence="2 3" key="1">
    <citation type="submission" date="2016-11" db="EMBL/GenBank/DDBJ databases">
        <authorList>
            <person name="Jaros S."/>
            <person name="Januszkiewicz K."/>
            <person name="Wedrychowicz H."/>
        </authorList>
    </citation>
    <scope>NUCLEOTIDE SEQUENCE [LARGE SCALE GENOMIC DNA]</scope>
    <source>
        <strain evidence="2 3">GAS499</strain>
    </source>
</reference>
<proteinExistence type="predicted"/>
<evidence type="ECO:0000313" key="2">
    <source>
        <dbReference type="EMBL" id="SHK16702.1"/>
    </source>
</evidence>
<name>A0A1M6Q8X0_9BRAD</name>
<feature type="compositionally biased region" description="Polar residues" evidence="1">
    <location>
        <begin position="29"/>
        <end position="39"/>
    </location>
</feature>
<evidence type="ECO:0000256" key="1">
    <source>
        <dbReference type="SAM" id="MobiDB-lite"/>
    </source>
</evidence>
<feature type="region of interest" description="Disordered" evidence="1">
    <location>
        <begin position="1"/>
        <end position="39"/>
    </location>
</feature>